<dbReference type="Proteomes" id="UP000199699">
    <property type="component" value="Unassembled WGS sequence"/>
</dbReference>
<keyword evidence="2" id="KW-1185">Reference proteome</keyword>
<reference evidence="1 2" key="1">
    <citation type="submission" date="2016-06" db="EMBL/GenBank/DDBJ databases">
        <authorList>
            <person name="Kjaerup R.B."/>
            <person name="Dalgaard T.S."/>
            <person name="Juul-Madsen H.R."/>
        </authorList>
    </citation>
    <scope>NUCLEOTIDE SEQUENCE [LARGE SCALE GENOMIC DNA]</scope>
    <source>
        <strain evidence="1 2">DSM 43818</strain>
    </source>
</reference>
<name>A0A1C6SQQ7_9ACTN</name>
<accession>A0A1C6SQQ7</accession>
<evidence type="ECO:0000313" key="2">
    <source>
        <dbReference type="Proteomes" id="UP000199699"/>
    </source>
</evidence>
<proteinExistence type="predicted"/>
<protein>
    <submittedName>
        <fullName evidence="1">Uncharacterized protein</fullName>
    </submittedName>
</protein>
<evidence type="ECO:0000313" key="1">
    <source>
        <dbReference type="EMBL" id="SCL31838.1"/>
    </source>
</evidence>
<dbReference type="AlphaFoldDB" id="A0A1C6SQQ7"/>
<dbReference type="STRING" id="145857.GA0070616_4341"/>
<dbReference type="EMBL" id="FMHT01000003">
    <property type="protein sequence ID" value="SCL31838.1"/>
    <property type="molecule type" value="Genomic_DNA"/>
</dbReference>
<organism evidence="1 2">
    <name type="scientific">Micromonospora nigra</name>
    <dbReference type="NCBI Taxonomy" id="145857"/>
    <lineage>
        <taxon>Bacteria</taxon>
        <taxon>Bacillati</taxon>
        <taxon>Actinomycetota</taxon>
        <taxon>Actinomycetes</taxon>
        <taxon>Micromonosporales</taxon>
        <taxon>Micromonosporaceae</taxon>
        <taxon>Micromonospora</taxon>
    </lineage>
</organism>
<sequence>MHIIAHVCPRTHTTPHRRLIAGYVGPASGLRTAILTGTALGSAAGAPLITAGGAR</sequence>
<gene>
    <name evidence="1" type="ORF">GA0070616_4341</name>
</gene>